<gene>
    <name evidence="4" type="ORF">CCMP2556_LOCUS19826</name>
</gene>
<evidence type="ECO:0000313" key="5">
    <source>
        <dbReference type="Proteomes" id="UP001642484"/>
    </source>
</evidence>
<dbReference type="InterPro" id="IPR036034">
    <property type="entry name" value="PDZ_sf"/>
</dbReference>
<dbReference type="Proteomes" id="UP001642484">
    <property type="component" value="Unassembled WGS sequence"/>
</dbReference>
<evidence type="ECO:0008006" key="6">
    <source>
        <dbReference type="Google" id="ProtNLM"/>
    </source>
</evidence>
<sequence length="373" mass="41960">MALTEKRVSAKEEVKVEKESSPERSSQVLNGTRAYNIQPPMYNTSDNKRDNNLQGVWVEGDVFLADWMREAAMRPVELVFDWQEYEGDSRLPADRQSTYAVDELHGRELTSAEQRSIMGVFREMVKSSGVAERAEQRGKAHVQRLGVYFGLKALKGKIRYKLYEERIGLLAATLEPVTATPEKRLRIAFGLLDVGGDGVLGRRDVFAALAATTFEDAGYSDPVTVVFNAPGAYGIHFADSDTPRLLVLEVVAESPAEKQGVRPGSRLAKINGMSVETWQEVWESCEPQSNPSDLVLYKIDHFWWDLAERSRKTKNEASWWDFCMCILLECMKCGQNEAPNEAQIHEKVSFVDPAPNAPCCKKFLWQIAVLVGF</sequence>
<evidence type="ECO:0000256" key="1">
    <source>
        <dbReference type="SAM" id="MobiDB-lite"/>
    </source>
</evidence>
<feature type="domain" description="PDZ" evidence="2">
    <location>
        <begin position="222"/>
        <end position="276"/>
    </location>
</feature>
<feature type="compositionally biased region" description="Basic and acidic residues" evidence="1">
    <location>
        <begin position="1"/>
        <end position="22"/>
    </location>
</feature>
<feature type="domain" description="EF-hand" evidence="3">
    <location>
        <begin position="180"/>
        <end position="215"/>
    </location>
</feature>
<accession>A0ABP0L830</accession>
<protein>
    <recommendedName>
        <fullName evidence="6">PDZ domain-containing protein</fullName>
    </recommendedName>
</protein>
<feature type="compositionally biased region" description="Polar residues" evidence="1">
    <location>
        <begin position="27"/>
        <end position="45"/>
    </location>
</feature>
<name>A0ABP0L830_9DINO</name>
<dbReference type="SMART" id="SM00228">
    <property type="entry name" value="PDZ"/>
    <property type="match status" value="1"/>
</dbReference>
<dbReference type="SUPFAM" id="SSF50156">
    <property type="entry name" value="PDZ domain-like"/>
    <property type="match status" value="1"/>
</dbReference>
<proteinExistence type="predicted"/>
<dbReference type="Gene3D" id="2.30.42.10">
    <property type="match status" value="1"/>
</dbReference>
<dbReference type="EMBL" id="CAXAMN010011447">
    <property type="protein sequence ID" value="CAK9035265.1"/>
    <property type="molecule type" value="Genomic_DNA"/>
</dbReference>
<keyword evidence="5" id="KW-1185">Reference proteome</keyword>
<dbReference type="Pfam" id="PF00595">
    <property type="entry name" value="PDZ"/>
    <property type="match status" value="1"/>
</dbReference>
<comment type="caution">
    <text evidence="4">The sequence shown here is derived from an EMBL/GenBank/DDBJ whole genome shotgun (WGS) entry which is preliminary data.</text>
</comment>
<dbReference type="InterPro" id="IPR001478">
    <property type="entry name" value="PDZ"/>
</dbReference>
<dbReference type="PROSITE" id="PS50106">
    <property type="entry name" value="PDZ"/>
    <property type="match status" value="1"/>
</dbReference>
<evidence type="ECO:0000259" key="2">
    <source>
        <dbReference type="PROSITE" id="PS50106"/>
    </source>
</evidence>
<feature type="region of interest" description="Disordered" evidence="1">
    <location>
        <begin position="1"/>
        <end position="48"/>
    </location>
</feature>
<dbReference type="PROSITE" id="PS50222">
    <property type="entry name" value="EF_HAND_2"/>
    <property type="match status" value="1"/>
</dbReference>
<evidence type="ECO:0000313" key="4">
    <source>
        <dbReference type="EMBL" id="CAK9035265.1"/>
    </source>
</evidence>
<evidence type="ECO:0000259" key="3">
    <source>
        <dbReference type="PROSITE" id="PS50222"/>
    </source>
</evidence>
<organism evidence="4 5">
    <name type="scientific">Durusdinium trenchii</name>
    <dbReference type="NCBI Taxonomy" id="1381693"/>
    <lineage>
        <taxon>Eukaryota</taxon>
        <taxon>Sar</taxon>
        <taxon>Alveolata</taxon>
        <taxon>Dinophyceae</taxon>
        <taxon>Suessiales</taxon>
        <taxon>Symbiodiniaceae</taxon>
        <taxon>Durusdinium</taxon>
    </lineage>
</organism>
<reference evidence="4 5" key="1">
    <citation type="submission" date="2024-02" db="EMBL/GenBank/DDBJ databases">
        <authorList>
            <person name="Chen Y."/>
            <person name="Shah S."/>
            <person name="Dougan E. K."/>
            <person name="Thang M."/>
            <person name="Chan C."/>
        </authorList>
    </citation>
    <scope>NUCLEOTIDE SEQUENCE [LARGE SCALE GENOMIC DNA]</scope>
</reference>
<dbReference type="InterPro" id="IPR002048">
    <property type="entry name" value="EF_hand_dom"/>
</dbReference>